<keyword evidence="2" id="KW-1185">Reference proteome</keyword>
<dbReference type="RefSeq" id="XP_028465966.1">
    <property type="nucleotide sequence ID" value="XM_028607072.1"/>
</dbReference>
<accession>A0A3N2PUK0</accession>
<dbReference type="EMBL" id="ML119056">
    <property type="protein sequence ID" value="ROT38160.1"/>
    <property type="molecule type" value="Genomic_DNA"/>
</dbReference>
<name>A0A3N2PUK0_SODAK</name>
<gene>
    <name evidence="1" type="ORF">SODALDRAFT_182990</name>
</gene>
<proteinExistence type="predicted"/>
<dbReference type="AlphaFoldDB" id="A0A3N2PUK0"/>
<organism evidence="1 2">
    <name type="scientific">Sodiomyces alkalinus (strain CBS 110278 / VKM F-3762 / F11)</name>
    <name type="common">Alkaliphilic filamentous fungus</name>
    <dbReference type="NCBI Taxonomy" id="1314773"/>
    <lineage>
        <taxon>Eukaryota</taxon>
        <taxon>Fungi</taxon>
        <taxon>Dikarya</taxon>
        <taxon>Ascomycota</taxon>
        <taxon>Pezizomycotina</taxon>
        <taxon>Sordariomycetes</taxon>
        <taxon>Hypocreomycetidae</taxon>
        <taxon>Glomerellales</taxon>
        <taxon>Plectosphaerellaceae</taxon>
        <taxon>Sodiomyces</taxon>
    </lineage>
</organism>
<reference evidence="1 2" key="1">
    <citation type="journal article" date="2018" name="Mol. Ecol.">
        <title>The obligate alkalophilic soda-lake fungus Sodiomyces alkalinus has shifted to a protein diet.</title>
        <authorList>
            <person name="Grum-Grzhimaylo A.A."/>
            <person name="Falkoski D.L."/>
            <person name="van den Heuvel J."/>
            <person name="Valero-Jimenez C.A."/>
            <person name="Min B."/>
            <person name="Choi I.G."/>
            <person name="Lipzen A."/>
            <person name="Daum C.G."/>
            <person name="Aanen D.K."/>
            <person name="Tsang A."/>
            <person name="Henrissat B."/>
            <person name="Bilanenko E.N."/>
            <person name="de Vries R.P."/>
            <person name="van Kan J.A.L."/>
            <person name="Grigoriev I.V."/>
            <person name="Debets A.J.M."/>
        </authorList>
    </citation>
    <scope>NUCLEOTIDE SEQUENCE [LARGE SCALE GENOMIC DNA]</scope>
    <source>
        <strain evidence="1 2">F11</strain>
    </source>
</reference>
<sequence>MLASRGISFSRSVKESPKSLTMSTAMLITVSSSEGLDALRNSPVRRIYRASPGPCGAIKTPGILRNKKTKNPRTK</sequence>
<evidence type="ECO:0000313" key="1">
    <source>
        <dbReference type="EMBL" id="ROT38160.1"/>
    </source>
</evidence>
<dbReference type="GeneID" id="39575550"/>
<dbReference type="Proteomes" id="UP000272025">
    <property type="component" value="Unassembled WGS sequence"/>
</dbReference>
<evidence type="ECO:0000313" key="2">
    <source>
        <dbReference type="Proteomes" id="UP000272025"/>
    </source>
</evidence>
<protein>
    <submittedName>
        <fullName evidence="1">Uncharacterized protein</fullName>
    </submittedName>
</protein>